<protein>
    <submittedName>
        <fullName evidence="1">Short-chain dehydrogenase</fullName>
    </submittedName>
</protein>
<dbReference type="GeneID" id="87621556"/>
<proteinExistence type="predicted"/>
<dbReference type="NCBIfam" id="NF006168">
    <property type="entry name" value="PRK08309.1"/>
    <property type="match status" value="1"/>
</dbReference>
<dbReference type="RefSeq" id="WP_008878830.1">
    <property type="nucleotide sequence ID" value="NZ_CP017690.1"/>
</dbReference>
<keyword evidence="2" id="KW-1185">Reference proteome</keyword>
<dbReference type="Proteomes" id="UP001297580">
    <property type="component" value="Chromosome"/>
</dbReference>
<dbReference type="InterPro" id="IPR036291">
    <property type="entry name" value="NAD(P)-bd_dom_sf"/>
</dbReference>
<dbReference type="EMBL" id="CP133461">
    <property type="protein sequence ID" value="WMV77160.1"/>
    <property type="molecule type" value="Genomic_DNA"/>
</dbReference>
<dbReference type="SUPFAM" id="SSF51735">
    <property type="entry name" value="NAD(P)-binding Rossmann-fold domains"/>
    <property type="match status" value="1"/>
</dbReference>
<gene>
    <name evidence="1" type="ORF">HSX42_05105</name>
</gene>
<accession>A0ABY9QFB7</accession>
<reference evidence="1 2" key="1">
    <citation type="submission" date="2023-08" db="EMBL/GenBank/DDBJ databases">
        <title>Complete genome sequence of Geobacillus thermodenitrificans K1041, a genetically tractable strain representative of the genus Geobacillus.</title>
        <authorList>
            <person name="Kani S."/>
            <person name="Suzuki H."/>
        </authorList>
    </citation>
    <scope>NUCLEOTIDE SEQUENCE [LARGE SCALE GENOMIC DNA]</scope>
    <source>
        <strain evidence="1 2">K1041</strain>
    </source>
</reference>
<dbReference type="Gene3D" id="3.40.50.720">
    <property type="entry name" value="NAD(P)-binding Rossmann-like Domain"/>
    <property type="match status" value="1"/>
</dbReference>
<sequence>MHALVIGGTGMLADVSLWLVREGYYVSVIARRYARMKQLIDCAGQTASITPLLVDYRDQEALCSLISRTIQKNGTFDLIIAWVHTDGKQALPTVIQKNSRHPGPWRLFHVLGSRADPAEAKAELCLPAACLYRQVQLGFVVEEHGSRWLTHQEISDGVIDAIRRDTPFHLVGTLDRSEKKRPR</sequence>
<evidence type="ECO:0000313" key="2">
    <source>
        <dbReference type="Proteomes" id="UP001297580"/>
    </source>
</evidence>
<name>A0ABY9QFB7_GEOTD</name>
<organism evidence="1 2">
    <name type="scientific">Geobacillus thermodenitrificans</name>
    <dbReference type="NCBI Taxonomy" id="33940"/>
    <lineage>
        <taxon>Bacteria</taxon>
        <taxon>Bacillati</taxon>
        <taxon>Bacillota</taxon>
        <taxon>Bacilli</taxon>
        <taxon>Bacillales</taxon>
        <taxon>Anoxybacillaceae</taxon>
        <taxon>Geobacillus</taxon>
    </lineage>
</organism>
<evidence type="ECO:0000313" key="1">
    <source>
        <dbReference type="EMBL" id="WMV77160.1"/>
    </source>
</evidence>